<proteinExistence type="predicted"/>
<evidence type="ECO:0000313" key="1">
    <source>
        <dbReference type="EMBL" id="MBB1060390.1"/>
    </source>
</evidence>
<comment type="caution">
    <text evidence="1">The sequence shown here is derived from an EMBL/GenBank/DDBJ whole genome shotgun (WGS) entry which is preliminary data.</text>
</comment>
<sequence length="69" mass="7461">MRHATEVLPPLEPEFLNADQRDEIHAAILVNNRGLTIEEATAELNLRAELASAAQADAELGQVLKGLDS</sequence>
<keyword evidence="2" id="KW-1185">Reference proteome</keyword>
<dbReference type="RefSeq" id="WP_182686307.1">
    <property type="nucleotide sequence ID" value="NZ_JACHTF010000006.1"/>
</dbReference>
<dbReference type="Proteomes" id="UP000523196">
    <property type="component" value="Unassembled WGS sequence"/>
</dbReference>
<protein>
    <submittedName>
        <fullName evidence="1">Uncharacterized protein</fullName>
    </submittedName>
</protein>
<evidence type="ECO:0000313" key="2">
    <source>
        <dbReference type="Proteomes" id="UP000523196"/>
    </source>
</evidence>
<dbReference type="EMBL" id="JACHTF010000006">
    <property type="protein sequence ID" value="MBB1060390.1"/>
    <property type="molecule type" value="Genomic_DNA"/>
</dbReference>
<reference evidence="1 2" key="1">
    <citation type="submission" date="2020-08" db="EMBL/GenBank/DDBJ databases">
        <authorList>
            <person name="Xu S."/>
            <person name="Li A."/>
        </authorList>
    </citation>
    <scope>NUCLEOTIDE SEQUENCE [LARGE SCALE GENOMIC DNA]</scope>
    <source>
        <strain evidence="1 2">119BY6-57</strain>
    </source>
</reference>
<accession>A0A7W3Y5V8</accession>
<organism evidence="1 2">
    <name type="scientific">Marilutibacter spongiae</name>
    <dbReference type="NCBI Taxonomy" id="2025720"/>
    <lineage>
        <taxon>Bacteria</taxon>
        <taxon>Pseudomonadati</taxon>
        <taxon>Pseudomonadota</taxon>
        <taxon>Gammaproteobacteria</taxon>
        <taxon>Lysobacterales</taxon>
        <taxon>Lysobacteraceae</taxon>
        <taxon>Marilutibacter</taxon>
    </lineage>
</organism>
<gene>
    <name evidence="1" type="ORF">H4F98_07355</name>
</gene>
<dbReference type="AlphaFoldDB" id="A0A7W3Y5V8"/>
<name>A0A7W3Y5V8_9GAMM</name>